<reference evidence="2 3" key="1">
    <citation type="submission" date="2024-09" db="EMBL/GenBank/DDBJ databases">
        <authorList>
            <person name="Sun Q."/>
            <person name="Mori K."/>
        </authorList>
    </citation>
    <scope>NUCLEOTIDE SEQUENCE [LARGE SCALE GENOMIC DNA]</scope>
    <source>
        <strain evidence="2 3">JCM 11201</strain>
    </source>
</reference>
<accession>A0ABV5WJQ2</accession>
<proteinExistence type="predicted"/>
<dbReference type="CDD" id="cd00085">
    <property type="entry name" value="HNHc"/>
    <property type="match status" value="1"/>
</dbReference>
<dbReference type="InterPro" id="IPR003615">
    <property type="entry name" value="HNH_nuc"/>
</dbReference>
<protein>
    <recommendedName>
        <fullName evidence="1">HNH nuclease domain-containing protein</fullName>
    </recommendedName>
</protein>
<dbReference type="EMBL" id="JBHMAF010000124">
    <property type="protein sequence ID" value="MFB9760326.1"/>
    <property type="molecule type" value="Genomic_DNA"/>
</dbReference>
<gene>
    <name evidence="2" type="ORF">ACFFMS_18380</name>
</gene>
<sequence>TFRTKSTNGKTYVVSFYNNHDWTRQPSAFQTKDTKPEILKVMNNMRVRSKLGKPCAICNAEQDIEMHHIRHIRRSKKTRNSFNDVLSELNRKQIPVCKECHKKIHRGEYDGLKLRDLAYDPR</sequence>
<comment type="caution">
    <text evidence="2">The sequence shown here is derived from an EMBL/GenBank/DDBJ whole genome shotgun (WGS) entry which is preliminary data.</text>
</comment>
<evidence type="ECO:0000313" key="3">
    <source>
        <dbReference type="Proteomes" id="UP001589609"/>
    </source>
</evidence>
<organism evidence="2 3">
    <name type="scientific">Ectobacillus funiculus</name>
    <dbReference type="NCBI Taxonomy" id="137993"/>
    <lineage>
        <taxon>Bacteria</taxon>
        <taxon>Bacillati</taxon>
        <taxon>Bacillota</taxon>
        <taxon>Bacilli</taxon>
        <taxon>Bacillales</taxon>
        <taxon>Bacillaceae</taxon>
        <taxon>Ectobacillus</taxon>
    </lineage>
</organism>
<evidence type="ECO:0000259" key="1">
    <source>
        <dbReference type="SMART" id="SM00507"/>
    </source>
</evidence>
<feature type="non-terminal residue" evidence="2">
    <location>
        <position position="1"/>
    </location>
</feature>
<dbReference type="Pfam" id="PF21368">
    <property type="entry name" value="AI2M-like_HNH"/>
    <property type="match status" value="1"/>
</dbReference>
<dbReference type="SMART" id="SM00507">
    <property type="entry name" value="HNHc"/>
    <property type="match status" value="1"/>
</dbReference>
<dbReference type="Proteomes" id="UP001589609">
    <property type="component" value="Unassembled WGS sequence"/>
</dbReference>
<name>A0ABV5WJQ2_9BACI</name>
<keyword evidence="3" id="KW-1185">Reference proteome</keyword>
<evidence type="ECO:0000313" key="2">
    <source>
        <dbReference type="EMBL" id="MFB9760326.1"/>
    </source>
</evidence>
<feature type="domain" description="HNH nuclease" evidence="1">
    <location>
        <begin position="40"/>
        <end position="102"/>
    </location>
</feature>
<dbReference type="InterPro" id="IPR049030">
    <property type="entry name" value="AI2M-like_HNH"/>
</dbReference>